<dbReference type="Proteomes" id="UP000681967">
    <property type="component" value="Unassembled WGS sequence"/>
</dbReference>
<dbReference type="AlphaFoldDB" id="A0A8S3FHS3"/>
<evidence type="ECO:0000313" key="1">
    <source>
        <dbReference type="EMBL" id="CAF5124421.1"/>
    </source>
</evidence>
<evidence type="ECO:0000313" key="2">
    <source>
        <dbReference type="Proteomes" id="UP000681967"/>
    </source>
</evidence>
<reference evidence="1" key="1">
    <citation type="submission" date="2021-02" db="EMBL/GenBank/DDBJ databases">
        <authorList>
            <person name="Nowell W R."/>
        </authorList>
    </citation>
    <scope>NUCLEOTIDE SEQUENCE</scope>
</reference>
<proteinExistence type="predicted"/>
<dbReference type="EMBL" id="CAJOBH010245805">
    <property type="protein sequence ID" value="CAF5124421.1"/>
    <property type="molecule type" value="Genomic_DNA"/>
</dbReference>
<gene>
    <name evidence="1" type="ORF">BYL167_LOCUS67548</name>
</gene>
<comment type="caution">
    <text evidence="1">The sequence shown here is derived from an EMBL/GenBank/DDBJ whole genome shotgun (WGS) entry which is preliminary data.</text>
</comment>
<sequence length="152" mass="17874">MLDRIPSDTSIELQASFVRFISTFLEYADKYFSQNVAILEAIGHFGNGIENLTWSRIQKCIELTKIEGLNEDNLFNEFTELKLTFEIIKKKQVPLFDQIQFFLSNEQEKDTNTSLPMTIRQNEMDEEEQEDQTNVIRSYQLWAMLFALVMPM</sequence>
<name>A0A8S3FHS3_9BILA</name>
<organism evidence="1 2">
    <name type="scientific">Rotaria magnacalcarata</name>
    <dbReference type="NCBI Taxonomy" id="392030"/>
    <lineage>
        <taxon>Eukaryota</taxon>
        <taxon>Metazoa</taxon>
        <taxon>Spiralia</taxon>
        <taxon>Gnathifera</taxon>
        <taxon>Rotifera</taxon>
        <taxon>Eurotatoria</taxon>
        <taxon>Bdelloidea</taxon>
        <taxon>Philodinida</taxon>
        <taxon>Philodinidae</taxon>
        <taxon>Rotaria</taxon>
    </lineage>
</organism>
<protein>
    <submittedName>
        <fullName evidence="1">Uncharacterized protein</fullName>
    </submittedName>
</protein>
<accession>A0A8S3FHS3</accession>